<organism evidence="1 2">
    <name type="scientific">Colletotrichum destructivum</name>
    <dbReference type="NCBI Taxonomy" id="34406"/>
    <lineage>
        <taxon>Eukaryota</taxon>
        <taxon>Fungi</taxon>
        <taxon>Dikarya</taxon>
        <taxon>Ascomycota</taxon>
        <taxon>Pezizomycotina</taxon>
        <taxon>Sordariomycetes</taxon>
        <taxon>Hypocreomycetidae</taxon>
        <taxon>Glomerellales</taxon>
        <taxon>Glomerellaceae</taxon>
        <taxon>Colletotrichum</taxon>
        <taxon>Colletotrichum destructivum species complex</taxon>
    </lineage>
</organism>
<dbReference type="Proteomes" id="UP001322277">
    <property type="component" value="Chromosome 6"/>
</dbReference>
<protein>
    <submittedName>
        <fullName evidence="1">Uncharacterized protein</fullName>
    </submittedName>
</protein>
<accession>A0AAX4IQ49</accession>
<name>A0AAX4IQ49_9PEZI</name>
<evidence type="ECO:0000313" key="1">
    <source>
        <dbReference type="EMBL" id="WQF85155.1"/>
    </source>
</evidence>
<dbReference type="RefSeq" id="XP_062782378.1">
    <property type="nucleotide sequence ID" value="XM_062926327.1"/>
</dbReference>
<gene>
    <name evidence="1" type="ORF">CDEST_10169</name>
</gene>
<reference evidence="2" key="1">
    <citation type="journal article" date="2023" name="bioRxiv">
        <title>Complete genome of the Medicago anthracnose fungus, Colletotrichum destructivum, reveals a mini-chromosome-like region within a core chromosome.</title>
        <authorList>
            <person name="Lapalu N."/>
            <person name="Simon A."/>
            <person name="Lu A."/>
            <person name="Plaumann P.-L."/>
            <person name="Amselem J."/>
            <person name="Pigne S."/>
            <person name="Auger A."/>
            <person name="Koch C."/>
            <person name="Dallery J.-F."/>
            <person name="O'Connell R.J."/>
        </authorList>
    </citation>
    <scope>NUCLEOTIDE SEQUENCE [LARGE SCALE GENOMIC DNA]</scope>
    <source>
        <strain evidence="2">CBS 520.97</strain>
    </source>
</reference>
<keyword evidence="2" id="KW-1185">Reference proteome</keyword>
<sequence>MSGPPTRPATACSAFSFCGNQDQEPQFLPTHATLLYAASSPPHAAGQLLLSERQSFRGLVVHTAASRGIQGFETACILVARASYHDASRPFWLLIPESCHGSHGRGKARGLVSLGHI</sequence>
<evidence type="ECO:0000313" key="2">
    <source>
        <dbReference type="Proteomes" id="UP001322277"/>
    </source>
</evidence>
<dbReference type="KEGG" id="cdet:87946671"/>
<dbReference type="AlphaFoldDB" id="A0AAX4IQ49"/>
<dbReference type="EMBL" id="CP137310">
    <property type="protein sequence ID" value="WQF85155.1"/>
    <property type="molecule type" value="Genomic_DNA"/>
</dbReference>
<proteinExistence type="predicted"/>
<dbReference type="GeneID" id="87946671"/>